<dbReference type="RefSeq" id="WP_044825265.1">
    <property type="nucleotide sequence ID" value="NZ_CP009687.1"/>
</dbReference>
<proteinExistence type="predicted"/>
<dbReference type="PATRIC" id="fig|84022.5.peg.736"/>
<sequence length="221" mass="24895">MGKIFDVLKAHQISLGEFEDMGKIFDVLKTHQISLGEFKGKVDEEQGTVNKTVPKVNGVRIETKVKLDETKELYEVLGIDSRMLENLGKKEKTIYAIGIYIMQSLGKFVFDSTDAYRRMSNNRLDIQGSEYEVLNKIENGITSDDVLAFRYISIVLQMVCRKDENIKIDYTPLGLVATISDPESKGIPILLRFTCKEDGNQTLEKANKLQVSKAGGSDFNK</sequence>
<accession>A0A0D8I9D3</accession>
<dbReference type="KEGG" id="cace:CACET_c28000"/>
<name>A0A0D8I9D3_9CLOT</name>
<dbReference type="EMBL" id="CP009687">
    <property type="protein sequence ID" value="AKL96245.1"/>
    <property type="molecule type" value="Genomic_DNA"/>
</dbReference>
<reference evidence="1 2" key="1">
    <citation type="submission" date="2014-10" db="EMBL/GenBank/DDBJ databases">
        <title>Genome sequence of Clostridium aceticum DSM 1496.</title>
        <authorList>
            <person name="Poehlein A."/>
            <person name="Schiel-Bengelsdorf B."/>
            <person name="Gottschalk G."/>
            <person name="Duerre P."/>
            <person name="Daniel R."/>
        </authorList>
    </citation>
    <scope>NUCLEOTIDE SEQUENCE [LARGE SCALE GENOMIC DNA]</scope>
    <source>
        <strain evidence="1 2">DSM 1496</strain>
    </source>
</reference>
<evidence type="ECO:0000313" key="2">
    <source>
        <dbReference type="Proteomes" id="UP000035704"/>
    </source>
</evidence>
<protein>
    <submittedName>
        <fullName evidence="1">Uncharacterized protein</fullName>
    </submittedName>
</protein>
<dbReference type="Proteomes" id="UP000035704">
    <property type="component" value="Chromosome"/>
</dbReference>
<dbReference type="STRING" id="84022.CACET_c28000"/>
<organism evidence="1 2">
    <name type="scientific">Clostridium aceticum</name>
    <dbReference type="NCBI Taxonomy" id="84022"/>
    <lineage>
        <taxon>Bacteria</taxon>
        <taxon>Bacillati</taxon>
        <taxon>Bacillota</taxon>
        <taxon>Clostridia</taxon>
        <taxon>Eubacteriales</taxon>
        <taxon>Clostridiaceae</taxon>
        <taxon>Clostridium</taxon>
    </lineage>
</organism>
<evidence type="ECO:0000313" key="1">
    <source>
        <dbReference type="EMBL" id="AKL96245.1"/>
    </source>
</evidence>
<gene>
    <name evidence="1" type="ORF">CACET_c28000</name>
</gene>
<dbReference type="AlphaFoldDB" id="A0A0D8I9D3"/>
<keyword evidence="2" id="KW-1185">Reference proteome</keyword>